<gene>
    <name evidence="3" type="ORF">OsI_18772</name>
</gene>
<reference evidence="3 4" key="1">
    <citation type="journal article" date="2005" name="PLoS Biol.">
        <title>The genomes of Oryza sativa: a history of duplications.</title>
        <authorList>
            <person name="Yu J."/>
            <person name="Wang J."/>
            <person name="Lin W."/>
            <person name="Li S."/>
            <person name="Li H."/>
            <person name="Zhou J."/>
            <person name="Ni P."/>
            <person name="Dong W."/>
            <person name="Hu S."/>
            <person name="Zeng C."/>
            <person name="Zhang J."/>
            <person name="Zhang Y."/>
            <person name="Li R."/>
            <person name="Xu Z."/>
            <person name="Li S."/>
            <person name="Li X."/>
            <person name="Zheng H."/>
            <person name="Cong L."/>
            <person name="Lin L."/>
            <person name="Yin J."/>
            <person name="Geng J."/>
            <person name="Li G."/>
            <person name="Shi J."/>
            <person name="Liu J."/>
            <person name="Lv H."/>
            <person name="Li J."/>
            <person name="Wang J."/>
            <person name="Deng Y."/>
            <person name="Ran L."/>
            <person name="Shi X."/>
            <person name="Wang X."/>
            <person name="Wu Q."/>
            <person name="Li C."/>
            <person name="Ren X."/>
            <person name="Wang J."/>
            <person name="Wang X."/>
            <person name="Li D."/>
            <person name="Liu D."/>
            <person name="Zhang X."/>
            <person name="Ji Z."/>
            <person name="Zhao W."/>
            <person name="Sun Y."/>
            <person name="Zhang Z."/>
            <person name="Bao J."/>
            <person name="Han Y."/>
            <person name="Dong L."/>
            <person name="Ji J."/>
            <person name="Chen P."/>
            <person name="Wu S."/>
            <person name="Liu J."/>
            <person name="Xiao Y."/>
            <person name="Bu D."/>
            <person name="Tan J."/>
            <person name="Yang L."/>
            <person name="Ye C."/>
            <person name="Zhang J."/>
            <person name="Xu J."/>
            <person name="Zhou Y."/>
            <person name="Yu Y."/>
            <person name="Zhang B."/>
            <person name="Zhuang S."/>
            <person name="Wei H."/>
            <person name="Liu B."/>
            <person name="Lei M."/>
            <person name="Yu H."/>
            <person name="Li Y."/>
            <person name="Xu H."/>
            <person name="Wei S."/>
            <person name="He X."/>
            <person name="Fang L."/>
            <person name="Zhang Z."/>
            <person name="Zhang Y."/>
            <person name="Huang X."/>
            <person name="Su Z."/>
            <person name="Tong W."/>
            <person name="Li J."/>
            <person name="Tong Z."/>
            <person name="Li S."/>
            <person name="Ye J."/>
            <person name="Wang L."/>
            <person name="Fang L."/>
            <person name="Lei T."/>
            <person name="Chen C."/>
            <person name="Chen H."/>
            <person name="Xu Z."/>
            <person name="Li H."/>
            <person name="Huang H."/>
            <person name="Zhang F."/>
            <person name="Xu H."/>
            <person name="Li N."/>
            <person name="Zhao C."/>
            <person name="Li S."/>
            <person name="Dong L."/>
            <person name="Huang Y."/>
            <person name="Li L."/>
            <person name="Xi Y."/>
            <person name="Qi Q."/>
            <person name="Li W."/>
            <person name="Zhang B."/>
            <person name="Hu W."/>
            <person name="Zhang Y."/>
            <person name="Tian X."/>
            <person name="Jiao Y."/>
            <person name="Liang X."/>
            <person name="Jin J."/>
            <person name="Gao L."/>
            <person name="Zheng W."/>
            <person name="Hao B."/>
            <person name="Liu S."/>
            <person name="Wang W."/>
            <person name="Yuan L."/>
            <person name="Cao M."/>
            <person name="McDermott J."/>
            <person name="Samudrala R."/>
            <person name="Wang J."/>
            <person name="Wong G.K."/>
            <person name="Yang H."/>
        </authorList>
    </citation>
    <scope>NUCLEOTIDE SEQUENCE [LARGE SCALE GENOMIC DNA]</scope>
    <source>
        <strain evidence="4">cv. 93-11</strain>
    </source>
</reference>
<dbReference type="InterPro" id="IPR025398">
    <property type="entry name" value="DUF4371"/>
</dbReference>
<evidence type="ECO:0000259" key="2">
    <source>
        <dbReference type="SMART" id="SM00597"/>
    </source>
</evidence>
<accession>A2Y191</accession>
<sequence>MERYFKPIKKTSGTKGDVAEDENPKAEVAKKPRVGIVLNLDDVVADPGLRRPIEEYDVGIRDQVRTKYLLMGPCQPAGHKFPRKQQGDGSRSFIEAWFKRFDWLEYSVEKDAAYCFYCYLFKKPGVGKSGSDVFSKSGFQNWKKASESFAGHVGGVNSIHNNARRRCEDFKTSRRIATPERPCMNAILDVARLHLKLGIAFCGPEAILGNKGNFLEMLDWLRSFSESVDHAFKEHAVVFNEMTSPEMQAIFVKSCAEMTTQVIVDEIGDGYFSVLIDTPHDTLMVDRMSVIVRFVNRQGQVIERLLGVEYTTGDTGPLMKLALDGLFARLGLSISKLRGQGYNVASNMREEFDELKSIILKENPHAYYIHCFANRFQLAVVSIARSNKVVGDFLYYVDKIVRAVGDSCRTKDAMLQELYGKIREKIVRGDALPKIGMHPENDLSGPAHTRWGSYSTTLLNLLTMWDVVLDTLVTMCDKGIYPEPGSIPSDMIEQMESFEFVFVLHLMIRVLIWTDDLSCLLERKGKYIVNPLELITSVKNILQDLKENQWVDLLEEVKRFCILKSIPVPSMDDSIPVRGRSRHRGLVVTCHQQYYVETFIALIDLVTSDMNNRFSKTFMDLLRCFACFDPDDSFSQFDVDMLLSLADIYSADFSMTDREILREQLHMFIIHVRNTADFSSCNDLATLALKMVQTETHVAFPLVYRLIELLLVLPVATPTTKRAFSARNIFEEDFCDNRSGDWLSDTMLCCIETDFGRD</sequence>
<feature type="region of interest" description="Disordered" evidence="1">
    <location>
        <begin position="1"/>
        <end position="25"/>
    </location>
</feature>
<proteinExistence type="predicted"/>
<protein>
    <recommendedName>
        <fullName evidence="2">TTF-type domain-containing protein</fullName>
    </recommendedName>
</protein>
<dbReference type="Proteomes" id="UP000007015">
    <property type="component" value="Chromosome 5"/>
</dbReference>
<organism evidence="3 4">
    <name type="scientific">Oryza sativa subsp. indica</name>
    <name type="common">Rice</name>
    <dbReference type="NCBI Taxonomy" id="39946"/>
    <lineage>
        <taxon>Eukaryota</taxon>
        <taxon>Viridiplantae</taxon>
        <taxon>Streptophyta</taxon>
        <taxon>Embryophyta</taxon>
        <taxon>Tracheophyta</taxon>
        <taxon>Spermatophyta</taxon>
        <taxon>Magnoliopsida</taxon>
        <taxon>Liliopsida</taxon>
        <taxon>Poales</taxon>
        <taxon>Poaceae</taxon>
        <taxon>BOP clade</taxon>
        <taxon>Oryzoideae</taxon>
        <taxon>Oryzeae</taxon>
        <taxon>Oryzinae</taxon>
        <taxon>Oryza</taxon>
        <taxon>Oryza sativa</taxon>
    </lineage>
</organism>
<keyword evidence="4" id="KW-1185">Reference proteome</keyword>
<dbReference type="InterPro" id="IPR055298">
    <property type="entry name" value="AtLOH3-like"/>
</dbReference>
<feature type="domain" description="TTF-type" evidence="2">
    <location>
        <begin position="89"/>
        <end position="180"/>
    </location>
</feature>
<dbReference type="SMART" id="SM00597">
    <property type="entry name" value="ZnF_TTF"/>
    <property type="match status" value="1"/>
</dbReference>
<dbReference type="Pfam" id="PF14291">
    <property type="entry name" value="DUF4371"/>
    <property type="match status" value="1"/>
</dbReference>
<evidence type="ECO:0000313" key="3">
    <source>
        <dbReference type="EMBL" id="EAY96851.1"/>
    </source>
</evidence>
<dbReference type="HOGENOM" id="CLU_006175_5_3_1"/>
<dbReference type="PANTHER" id="PTHR11697:SF230">
    <property type="entry name" value="ZINC FINGER, MYM DOMAIN CONTAINING 1"/>
    <property type="match status" value="1"/>
</dbReference>
<evidence type="ECO:0000256" key="1">
    <source>
        <dbReference type="SAM" id="MobiDB-lite"/>
    </source>
</evidence>
<dbReference type="PANTHER" id="PTHR11697">
    <property type="entry name" value="GENERAL TRANSCRIPTION FACTOR 2-RELATED ZINC FINGER PROTEIN"/>
    <property type="match status" value="1"/>
</dbReference>
<dbReference type="AlphaFoldDB" id="A2Y191"/>
<dbReference type="STRING" id="39946.A2Y191"/>
<evidence type="ECO:0000313" key="4">
    <source>
        <dbReference type="Proteomes" id="UP000007015"/>
    </source>
</evidence>
<name>A2Y191_ORYSI</name>
<dbReference type="InterPro" id="IPR006580">
    <property type="entry name" value="Znf_TTF"/>
</dbReference>
<dbReference type="OMA" id="HAFKEHA"/>
<dbReference type="EMBL" id="CM000130">
    <property type="protein sequence ID" value="EAY96851.1"/>
    <property type="molecule type" value="Genomic_DNA"/>
</dbReference>
<dbReference type="Gramene" id="BGIOSGA019316-TA">
    <property type="protein sequence ID" value="BGIOSGA019316-PA"/>
    <property type="gene ID" value="BGIOSGA019316"/>
</dbReference>